<reference evidence="2" key="1">
    <citation type="submission" date="2021-03" db="EMBL/GenBank/DDBJ databases">
        <authorList>
            <person name="Bekaert M."/>
        </authorList>
    </citation>
    <scope>NUCLEOTIDE SEQUENCE</scope>
</reference>
<dbReference type="Proteomes" id="UP000683360">
    <property type="component" value="Unassembled WGS sequence"/>
</dbReference>
<keyword evidence="3" id="KW-1185">Reference proteome</keyword>
<protein>
    <submittedName>
        <fullName evidence="2">ABCA3</fullName>
    </submittedName>
</protein>
<keyword evidence="1" id="KW-0472">Membrane</keyword>
<name>A0A8S3UE88_MYTED</name>
<feature type="transmembrane region" description="Helical" evidence="1">
    <location>
        <begin position="22"/>
        <end position="46"/>
    </location>
</feature>
<accession>A0A8S3UE88</accession>
<evidence type="ECO:0000256" key="1">
    <source>
        <dbReference type="SAM" id="Phobius"/>
    </source>
</evidence>
<dbReference type="OrthoDB" id="6157630at2759"/>
<proteinExistence type="predicted"/>
<gene>
    <name evidence="2" type="ORF">MEDL_52830</name>
</gene>
<sequence length="218" mass="25625">MALGSQFFLLLWKNWTLQKRKICITLFEVLLPLFFGLILVLIRFLVKTKDYPDNTIWQSFDITKNDSNYKNQILFAPNETLIENIMIDVKNSINEKYLFPNKTIQGFKTQQELLEYHNLYSEEVWGAVVFDASESYETSLPANIVYDLRVTRANPMDRWTTDFTYNFIQTTSPRNLKADGGVPNYKKTGFLWLQYEVDKAIITQKSGKNNFLMILRSR</sequence>
<dbReference type="AlphaFoldDB" id="A0A8S3UE88"/>
<evidence type="ECO:0000313" key="2">
    <source>
        <dbReference type="EMBL" id="CAG2240532.1"/>
    </source>
</evidence>
<keyword evidence="1" id="KW-0812">Transmembrane</keyword>
<keyword evidence="1" id="KW-1133">Transmembrane helix</keyword>
<organism evidence="2 3">
    <name type="scientific">Mytilus edulis</name>
    <name type="common">Blue mussel</name>
    <dbReference type="NCBI Taxonomy" id="6550"/>
    <lineage>
        <taxon>Eukaryota</taxon>
        <taxon>Metazoa</taxon>
        <taxon>Spiralia</taxon>
        <taxon>Lophotrochozoa</taxon>
        <taxon>Mollusca</taxon>
        <taxon>Bivalvia</taxon>
        <taxon>Autobranchia</taxon>
        <taxon>Pteriomorphia</taxon>
        <taxon>Mytilida</taxon>
        <taxon>Mytiloidea</taxon>
        <taxon>Mytilidae</taxon>
        <taxon>Mytilinae</taxon>
        <taxon>Mytilus</taxon>
    </lineage>
</organism>
<evidence type="ECO:0000313" key="3">
    <source>
        <dbReference type="Proteomes" id="UP000683360"/>
    </source>
</evidence>
<dbReference type="EMBL" id="CAJPWZ010002564">
    <property type="protein sequence ID" value="CAG2240532.1"/>
    <property type="molecule type" value="Genomic_DNA"/>
</dbReference>
<comment type="caution">
    <text evidence="2">The sequence shown here is derived from an EMBL/GenBank/DDBJ whole genome shotgun (WGS) entry which is preliminary data.</text>
</comment>